<proteinExistence type="predicted"/>
<protein>
    <submittedName>
        <fullName evidence="2">Uncharacterized protein</fullName>
    </submittedName>
</protein>
<feature type="compositionally biased region" description="Low complexity" evidence="1">
    <location>
        <begin position="73"/>
        <end position="82"/>
    </location>
</feature>
<name>A0ABX7RS49_9ACTN</name>
<keyword evidence="3" id="KW-1185">Reference proteome</keyword>
<evidence type="ECO:0000256" key="1">
    <source>
        <dbReference type="SAM" id="MobiDB-lite"/>
    </source>
</evidence>
<dbReference type="RefSeq" id="WP_207555429.1">
    <property type="nucleotide sequence ID" value="NZ_CP071595.1"/>
</dbReference>
<dbReference type="EMBL" id="CP071595">
    <property type="protein sequence ID" value="QSY51095.1"/>
    <property type="molecule type" value="Genomic_DNA"/>
</dbReference>
<reference evidence="2 3" key="1">
    <citation type="submission" date="2021-03" db="EMBL/GenBank/DDBJ databases">
        <title>Streptomyces strains.</title>
        <authorList>
            <person name="Lund M.B."/>
            <person name="Toerring T."/>
        </authorList>
    </citation>
    <scope>NUCLEOTIDE SEQUENCE [LARGE SCALE GENOMIC DNA]</scope>
    <source>
        <strain evidence="2 3">KCC S-1010</strain>
    </source>
</reference>
<feature type="compositionally biased region" description="Pro residues" evidence="1">
    <location>
        <begin position="58"/>
        <end position="69"/>
    </location>
</feature>
<evidence type="ECO:0000313" key="2">
    <source>
        <dbReference type="EMBL" id="QSY51095.1"/>
    </source>
</evidence>
<feature type="region of interest" description="Disordered" evidence="1">
    <location>
        <begin position="49"/>
        <end position="99"/>
    </location>
</feature>
<organism evidence="2 3">
    <name type="scientific">Streptomyces griseocarneus</name>
    <dbReference type="NCBI Taxonomy" id="51201"/>
    <lineage>
        <taxon>Bacteria</taxon>
        <taxon>Bacillati</taxon>
        <taxon>Actinomycetota</taxon>
        <taxon>Actinomycetes</taxon>
        <taxon>Kitasatosporales</taxon>
        <taxon>Streptomycetaceae</taxon>
        <taxon>Streptomyces</taxon>
    </lineage>
</organism>
<sequence>MPARVVRWYQPSAVGSGPVAEAERLLRLWHVQADPTLLHEARERAAPAAAIPLAPSLPRAPPAPPPPRGYGPGSSSAGSCAPWPAPSPYAMTPSSGTRC</sequence>
<dbReference type="Proteomes" id="UP000671836">
    <property type="component" value="Chromosome"/>
</dbReference>
<evidence type="ECO:0000313" key="3">
    <source>
        <dbReference type="Proteomes" id="UP000671836"/>
    </source>
</evidence>
<accession>A0ABX7RS49</accession>
<gene>
    <name evidence="2" type="ORF">J3S04_09440</name>
</gene>